<dbReference type="SUPFAM" id="SSF53383">
    <property type="entry name" value="PLP-dependent transferases"/>
    <property type="match status" value="1"/>
</dbReference>
<evidence type="ECO:0000313" key="7">
    <source>
        <dbReference type="Proteomes" id="UP000308181"/>
    </source>
</evidence>
<feature type="modified residue" description="N6-(pyridoxal phosphate)lysine" evidence="4">
    <location>
        <position position="181"/>
    </location>
</feature>
<dbReference type="Proteomes" id="UP000308181">
    <property type="component" value="Unassembled WGS sequence"/>
</dbReference>
<dbReference type="InterPro" id="IPR015421">
    <property type="entry name" value="PyrdxlP-dep_Trfase_major"/>
</dbReference>
<dbReference type="GO" id="GO:0000271">
    <property type="term" value="P:polysaccharide biosynthetic process"/>
    <property type="evidence" value="ECO:0007669"/>
    <property type="project" value="TreeGrafter"/>
</dbReference>
<evidence type="ECO:0000256" key="2">
    <source>
        <dbReference type="ARBA" id="ARBA00037999"/>
    </source>
</evidence>
<dbReference type="PANTHER" id="PTHR30244">
    <property type="entry name" value="TRANSAMINASE"/>
    <property type="match status" value="1"/>
</dbReference>
<reference evidence="6 7" key="1">
    <citation type="submission" date="2019-04" db="EMBL/GenBank/DDBJ databases">
        <title>Pedobacter sp. AR-3-17 sp. nov., isolated from Arctic soil.</title>
        <authorList>
            <person name="Dahal R.H."/>
            <person name="Kim D.-U."/>
        </authorList>
    </citation>
    <scope>NUCLEOTIDE SEQUENCE [LARGE SCALE GENOMIC DNA]</scope>
    <source>
        <strain evidence="6 7">AR-3-17</strain>
    </source>
</reference>
<evidence type="ECO:0000256" key="4">
    <source>
        <dbReference type="PIRSR" id="PIRSR000390-2"/>
    </source>
</evidence>
<dbReference type="AlphaFoldDB" id="A0A4U1C0N5"/>
<evidence type="ECO:0000313" key="6">
    <source>
        <dbReference type="EMBL" id="TKB97630.1"/>
    </source>
</evidence>
<dbReference type="Pfam" id="PF01041">
    <property type="entry name" value="DegT_DnrJ_EryC1"/>
    <property type="match status" value="1"/>
</dbReference>
<comment type="caution">
    <text evidence="6">The sequence shown here is derived from an EMBL/GenBank/DDBJ whole genome shotgun (WGS) entry which is preliminary data.</text>
</comment>
<organism evidence="6 7">
    <name type="scientific">Pedobacter cryophilus</name>
    <dbReference type="NCBI Taxonomy" id="2571271"/>
    <lineage>
        <taxon>Bacteria</taxon>
        <taxon>Pseudomonadati</taxon>
        <taxon>Bacteroidota</taxon>
        <taxon>Sphingobacteriia</taxon>
        <taxon>Sphingobacteriales</taxon>
        <taxon>Sphingobacteriaceae</taxon>
        <taxon>Pedobacter</taxon>
    </lineage>
</organism>
<proteinExistence type="inferred from homology"/>
<dbReference type="CDD" id="cd00616">
    <property type="entry name" value="AHBA_syn"/>
    <property type="match status" value="1"/>
</dbReference>
<sequence>MIPVTKPFLPKAKEYDDYVHSIWERQWLTNNGPLVNELELKLKNYLQVEHLLYVTNGTLALQIAIKALDLKGEIITTPFSYVATTSSIVWEGCKPVYTDIDPETFNIDPKKIEAAITPQTSAILATHVYGNPCDIDAIQAIADKYNLKVIYDGAHCFGTKYKNKSVYEYGDISTTSFHATKLFHSIEGGAVFTKDPDLLKKMSHMRNFGHNGPEDYSELGINGKNCEFHAAMGLCNLKYVDEILKKRKQLSLYYLDKLQNLKASYPKLNKDFDYNYAYFPVLFDTKELMHKCLVALEAEKVYCRRYFYPSLSSLPYVQQTALPVCDSVVERIICLPLYHALTFSDLDLITRVILRVQHYDIEDVMETQVPVGIEEDIANMLVSANENAS</sequence>
<dbReference type="EMBL" id="SWBP01000003">
    <property type="protein sequence ID" value="TKB97630.1"/>
    <property type="molecule type" value="Genomic_DNA"/>
</dbReference>
<dbReference type="GO" id="GO:0008483">
    <property type="term" value="F:transaminase activity"/>
    <property type="evidence" value="ECO:0007669"/>
    <property type="project" value="UniProtKB-KW"/>
</dbReference>
<protein>
    <submittedName>
        <fullName evidence="6">DegT/DnrJ/EryC1/StrS family aminotransferase</fullName>
    </submittedName>
</protein>
<dbReference type="RefSeq" id="WP_136826205.1">
    <property type="nucleotide sequence ID" value="NZ_SWBP01000003.1"/>
</dbReference>
<keyword evidence="6" id="KW-0808">Transferase</keyword>
<keyword evidence="7" id="KW-1185">Reference proteome</keyword>
<feature type="active site" description="Proton acceptor" evidence="3">
    <location>
        <position position="181"/>
    </location>
</feature>
<comment type="similarity">
    <text evidence="2 5">Belongs to the DegT/DnrJ/EryC1 family.</text>
</comment>
<evidence type="ECO:0000256" key="1">
    <source>
        <dbReference type="ARBA" id="ARBA00022898"/>
    </source>
</evidence>
<dbReference type="GO" id="GO:0030170">
    <property type="term" value="F:pyridoxal phosphate binding"/>
    <property type="evidence" value="ECO:0007669"/>
    <property type="project" value="TreeGrafter"/>
</dbReference>
<dbReference type="PANTHER" id="PTHR30244:SF9">
    <property type="entry name" value="PROTEIN RV3402C"/>
    <property type="match status" value="1"/>
</dbReference>
<name>A0A4U1C0N5_9SPHI</name>
<gene>
    <name evidence="6" type="ORF">FA046_09680</name>
</gene>
<evidence type="ECO:0000256" key="5">
    <source>
        <dbReference type="RuleBase" id="RU004508"/>
    </source>
</evidence>
<dbReference type="InterPro" id="IPR000653">
    <property type="entry name" value="DegT/StrS_aminotransferase"/>
</dbReference>
<dbReference type="OrthoDB" id="9810913at2"/>
<dbReference type="InterPro" id="IPR015424">
    <property type="entry name" value="PyrdxlP-dep_Trfase"/>
</dbReference>
<evidence type="ECO:0000256" key="3">
    <source>
        <dbReference type="PIRSR" id="PIRSR000390-1"/>
    </source>
</evidence>
<accession>A0A4U1C0N5</accession>
<keyword evidence="1 4" id="KW-0663">Pyridoxal phosphate</keyword>
<dbReference type="Gene3D" id="3.40.640.10">
    <property type="entry name" value="Type I PLP-dependent aspartate aminotransferase-like (Major domain)"/>
    <property type="match status" value="1"/>
</dbReference>
<keyword evidence="6" id="KW-0032">Aminotransferase</keyword>
<dbReference type="PIRSF" id="PIRSF000390">
    <property type="entry name" value="PLP_StrS"/>
    <property type="match status" value="1"/>
</dbReference>